<reference evidence="5" key="1">
    <citation type="journal article" date="2022" name="Microbiol. Resour. Announc.">
        <title>Draft Genome Sequence of a Methanogenic Archaeon from West Spitsbergen Permafrost.</title>
        <authorList>
            <person name="Trubitsyn V."/>
            <person name="Rivkina E."/>
            <person name="Shcherbakova V."/>
        </authorList>
    </citation>
    <scope>NUCLEOTIDE SEQUENCE [LARGE SCALE GENOMIC DNA]</scope>
    <source>
        <strain evidence="5">VT</strain>
    </source>
</reference>
<comment type="similarity">
    <text evidence="2">Belongs to the NifD/NifK/NifE/NifN family.</text>
</comment>
<dbReference type="PANTHER" id="PTHR33712:SF7">
    <property type="entry name" value="LIGHT-INDEPENDENT PROTOCHLOROPHYLLIDE REDUCTASE SUBUNIT B"/>
    <property type="match status" value="1"/>
</dbReference>
<name>A0A8T5UVR2_9EURY</name>
<dbReference type="SUPFAM" id="SSF53807">
    <property type="entry name" value="Helical backbone' metal receptor"/>
    <property type="match status" value="1"/>
</dbReference>
<feature type="domain" description="Nitrogenase/oxidoreductase component 1" evidence="3">
    <location>
        <begin position="16"/>
        <end position="431"/>
    </location>
</feature>
<dbReference type="PROSITE" id="PS00699">
    <property type="entry name" value="NITROGENASE_1_1"/>
    <property type="match status" value="1"/>
</dbReference>
<comment type="caution">
    <text evidence="4">The sequence shown here is derived from an EMBL/GenBank/DDBJ whole genome shotgun (WGS) entry which is preliminary data.</text>
</comment>
<keyword evidence="1 2" id="KW-0535">Nitrogen fixation</keyword>
<evidence type="ECO:0000259" key="3">
    <source>
        <dbReference type="Pfam" id="PF00148"/>
    </source>
</evidence>
<keyword evidence="5" id="KW-1185">Reference proteome</keyword>
<dbReference type="EMBL" id="JAIOUQ010000003">
    <property type="protein sequence ID" value="MBZ2165270.1"/>
    <property type="molecule type" value="Genomic_DNA"/>
</dbReference>
<evidence type="ECO:0000313" key="4">
    <source>
        <dbReference type="EMBL" id="MBZ2165270.1"/>
    </source>
</evidence>
<dbReference type="InterPro" id="IPR000318">
    <property type="entry name" value="Nase_comp1_CS"/>
</dbReference>
<dbReference type="InterPro" id="IPR050152">
    <property type="entry name" value="ChlB/BchB/BchZ"/>
</dbReference>
<dbReference type="Pfam" id="PF00148">
    <property type="entry name" value="Oxidored_nitro"/>
    <property type="match status" value="1"/>
</dbReference>
<dbReference type="PANTHER" id="PTHR33712">
    <property type="entry name" value="LIGHT-INDEPENDENT PROTOCHLOROPHYLLIDE REDUCTASE SUBUNIT B"/>
    <property type="match status" value="1"/>
</dbReference>
<dbReference type="GO" id="GO:0016163">
    <property type="term" value="F:nitrogenase activity"/>
    <property type="evidence" value="ECO:0007669"/>
    <property type="project" value="InterPro"/>
</dbReference>
<dbReference type="AlphaFoldDB" id="A0A8T5UVR2"/>
<evidence type="ECO:0000256" key="1">
    <source>
        <dbReference type="ARBA" id="ARBA00023231"/>
    </source>
</evidence>
<evidence type="ECO:0000313" key="5">
    <source>
        <dbReference type="Proteomes" id="UP000825933"/>
    </source>
</evidence>
<dbReference type="Gene3D" id="1.20.89.10">
    <property type="entry name" value="Nitrogenase Molybdenum-iron Protein, subunit B, domain 4"/>
    <property type="match status" value="1"/>
</dbReference>
<dbReference type="RefSeq" id="WP_223790885.1">
    <property type="nucleotide sequence ID" value="NZ_JAIOUQ010000003.1"/>
</dbReference>
<accession>A0A8T5UVR2</accession>
<protein>
    <submittedName>
        <fullName evidence="4">Nitrogenase</fullName>
    </submittedName>
</protein>
<sequence>MHQNKKFSVINPSKMCQPMGAIQALLGVNDAMPLIHGSQGCSTYMRFQLTRHFREPIEVASTSMSEKTVIYGGEFNLMKALKNITEKQSPNIIAVTSSCLTETIGEDMEGIIAKFNEANFDKDLPIIIPISTPSYVESHVEGYNRTIKALVKHLASKSVPNGKINIITGNISPADVKEVKEILNNLNIESIILTDTSENLDAPLSESALNLYKDGTTIEEIEDTANSLGTFALSKHADSAGTYLNKKFGVKSISGPIPLGIDNTDSFINSVCKLGDLEIPESIEKDRGRLLDAMVDAHSYNYHRKVAIFGDPDFVSGMARFTSEMGMIPTVLCTGSRSQRFIGDINVIANEKGFKPVILAGGDLYDMHREIKIAGADVLIGNSYGTHIAHEEGIPLFRTGFPIFDRLGAQRIATLGYNGGIEFVDRLTNTLLDFYYDESGYEMVDEESEETIKNELFVREEV</sequence>
<proteinExistence type="inferred from homology"/>
<evidence type="ECO:0000256" key="2">
    <source>
        <dbReference type="RuleBase" id="RU004021"/>
    </source>
</evidence>
<dbReference type="InterPro" id="IPR000510">
    <property type="entry name" value="Nase/OxRdtase_comp1"/>
</dbReference>
<organism evidence="4 5">
    <name type="scientific">Methanobacterium spitsbergense</name>
    <dbReference type="NCBI Taxonomy" id="2874285"/>
    <lineage>
        <taxon>Archaea</taxon>
        <taxon>Methanobacteriati</taxon>
        <taxon>Methanobacteriota</taxon>
        <taxon>Methanomada group</taxon>
        <taxon>Methanobacteria</taxon>
        <taxon>Methanobacteriales</taxon>
        <taxon>Methanobacteriaceae</taxon>
        <taxon>Methanobacterium</taxon>
    </lineage>
</organism>
<gene>
    <name evidence="4" type="ORF">K8N75_04320</name>
</gene>
<dbReference type="Gene3D" id="3.40.50.1980">
    <property type="entry name" value="Nitrogenase molybdenum iron protein domain"/>
    <property type="match status" value="3"/>
</dbReference>
<dbReference type="Proteomes" id="UP000825933">
    <property type="component" value="Unassembled WGS sequence"/>
</dbReference>